<reference evidence="3" key="1">
    <citation type="submission" date="2023-03" db="EMBL/GenBank/DDBJ databases">
        <title>Massive genome expansion in bonnet fungi (Mycena s.s.) driven by repeated elements and novel gene families across ecological guilds.</title>
        <authorList>
            <consortium name="Lawrence Berkeley National Laboratory"/>
            <person name="Harder C.B."/>
            <person name="Miyauchi S."/>
            <person name="Viragh M."/>
            <person name="Kuo A."/>
            <person name="Thoen E."/>
            <person name="Andreopoulos B."/>
            <person name="Lu D."/>
            <person name="Skrede I."/>
            <person name="Drula E."/>
            <person name="Henrissat B."/>
            <person name="Morin E."/>
            <person name="Kohler A."/>
            <person name="Barry K."/>
            <person name="LaButti K."/>
            <person name="Morin E."/>
            <person name="Salamov A."/>
            <person name="Lipzen A."/>
            <person name="Mereny Z."/>
            <person name="Hegedus B."/>
            <person name="Baldrian P."/>
            <person name="Stursova M."/>
            <person name="Weitz H."/>
            <person name="Taylor A."/>
            <person name="Grigoriev I.V."/>
            <person name="Nagy L.G."/>
            <person name="Martin F."/>
            <person name="Kauserud H."/>
        </authorList>
    </citation>
    <scope>NUCLEOTIDE SEQUENCE</scope>
    <source>
        <strain evidence="3">CBHHK173m</strain>
    </source>
</reference>
<dbReference type="Proteomes" id="UP001222325">
    <property type="component" value="Unassembled WGS sequence"/>
</dbReference>
<name>A0AAD6TVP6_9AGAR</name>
<feature type="compositionally biased region" description="Low complexity" evidence="1">
    <location>
        <begin position="369"/>
        <end position="384"/>
    </location>
</feature>
<feature type="compositionally biased region" description="Low complexity" evidence="1">
    <location>
        <begin position="396"/>
        <end position="412"/>
    </location>
</feature>
<protein>
    <recommendedName>
        <fullName evidence="2">DUF6818 domain-containing protein</fullName>
    </recommendedName>
</protein>
<evidence type="ECO:0000259" key="2">
    <source>
        <dbReference type="Pfam" id="PF20681"/>
    </source>
</evidence>
<feature type="domain" description="DUF6818" evidence="2">
    <location>
        <begin position="115"/>
        <end position="194"/>
    </location>
</feature>
<feature type="compositionally biased region" description="Polar residues" evidence="1">
    <location>
        <begin position="11"/>
        <end position="20"/>
    </location>
</feature>
<evidence type="ECO:0000313" key="4">
    <source>
        <dbReference type="Proteomes" id="UP001222325"/>
    </source>
</evidence>
<feature type="compositionally biased region" description="Basic residues" evidence="1">
    <location>
        <begin position="47"/>
        <end position="71"/>
    </location>
</feature>
<feature type="region of interest" description="Disordered" evidence="1">
    <location>
        <begin position="1"/>
        <end position="102"/>
    </location>
</feature>
<dbReference type="PANTHER" id="PTHR34409">
    <property type="entry name" value="SET DOMAIN-CONTAINING PROTEIN"/>
    <property type="match status" value="1"/>
</dbReference>
<feature type="compositionally biased region" description="Basic and acidic residues" evidence="1">
    <location>
        <begin position="244"/>
        <end position="258"/>
    </location>
</feature>
<sequence>MRPYSRPTAPVASTSQSASTAFDLRLPPLPHDDDDDLKDPVAVAHARGLKPAKKVAGVRHKVKDSKGKKRRQDSDSDNESDAPTSKRRGGRPSGSGNYSKEDMKCLLDALQDELPLGPKGWNVVAGKYKRWAVKHGRPERGQKSLETKFKQFLKVKKPTGDAVCPPEIKRAHQIEELMNQRAGTRDLNDSDFDDDAKNASSDDEIEIIDAPVRTAIARRVPTPPLRRNSRLNAPEVLNQLSRAFDPDVQRARDDERSQRSLQNTQLLAVNQQLRDALATNESLRSQITSMQGHLNDVERARDRAELRLEMRDGPGMGRESRRRSPSAVREKPRKKIRCERHYRDGGRATYWITGSSGSDSEKENEHPSSDPLPSSSSSRPAVLPLPRPRTCSDVYPGSSPYPSSSPSHGGNPIAPTTDGFGGDDVDFMEFTMTPRRGGRPLSVVVATPVPKNTADTDN</sequence>
<dbReference type="EMBL" id="JARJCN010000076">
    <property type="protein sequence ID" value="KAJ7077012.1"/>
    <property type="molecule type" value="Genomic_DNA"/>
</dbReference>
<dbReference type="InterPro" id="IPR049203">
    <property type="entry name" value="DUF6818"/>
</dbReference>
<feature type="region of interest" description="Disordered" evidence="1">
    <location>
        <begin position="242"/>
        <end position="262"/>
    </location>
</feature>
<keyword evidence="4" id="KW-1185">Reference proteome</keyword>
<proteinExistence type="predicted"/>
<accession>A0AAD6TVP6</accession>
<dbReference type="PANTHER" id="PTHR34409:SF1">
    <property type="entry name" value="MYB-LIKE DOMAIN-CONTAINING PROTEIN"/>
    <property type="match status" value="1"/>
</dbReference>
<organism evidence="3 4">
    <name type="scientific">Mycena belliarum</name>
    <dbReference type="NCBI Taxonomy" id="1033014"/>
    <lineage>
        <taxon>Eukaryota</taxon>
        <taxon>Fungi</taxon>
        <taxon>Dikarya</taxon>
        <taxon>Basidiomycota</taxon>
        <taxon>Agaricomycotina</taxon>
        <taxon>Agaricomycetes</taxon>
        <taxon>Agaricomycetidae</taxon>
        <taxon>Agaricales</taxon>
        <taxon>Marasmiineae</taxon>
        <taxon>Mycenaceae</taxon>
        <taxon>Mycena</taxon>
    </lineage>
</organism>
<dbReference type="AlphaFoldDB" id="A0AAD6TVP6"/>
<gene>
    <name evidence="3" type="ORF">B0H15DRAFT_789992</name>
</gene>
<evidence type="ECO:0000256" key="1">
    <source>
        <dbReference type="SAM" id="MobiDB-lite"/>
    </source>
</evidence>
<dbReference type="Pfam" id="PF20681">
    <property type="entry name" value="DUF6818"/>
    <property type="match status" value="1"/>
</dbReference>
<comment type="caution">
    <text evidence="3">The sequence shown here is derived from an EMBL/GenBank/DDBJ whole genome shotgun (WGS) entry which is preliminary data.</text>
</comment>
<feature type="compositionally biased region" description="Basic and acidic residues" evidence="1">
    <location>
        <begin position="359"/>
        <end position="368"/>
    </location>
</feature>
<evidence type="ECO:0000313" key="3">
    <source>
        <dbReference type="EMBL" id="KAJ7077012.1"/>
    </source>
</evidence>
<feature type="region of interest" description="Disordered" evidence="1">
    <location>
        <begin position="307"/>
        <end position="458"/>
    </location>
</feature>